<dbReference type="Pfam" id="PF12900">
    <property type="entry name" value="Pyridox_ox_2"/>
    <property type="match status" value="1"/>
</dbReference>
<name>A0A3G9J7Y4_9FIRM</name>
<proteinExistence type="predicted"/>
<dbReference type="RefSeq" id="WP_125119593.1">
    <property type="nucleotide sequence ID" value="NZ_AP019309.1"/>
</dbReference>
<protein>
    <submittedName>
        <fullName evidence="1">Nitroimidazole resistance protein</fullName>
    </submittedName>
</protein>
<evidence type="ECO:0000313" key="2">
    <source>
        <dbReference type="Proteomes" id="UP000268059"/>
    </source>
</evidence>
<dbReference type="SUPFAM" id="SSF50475">
    <property type="entry name" value="FMN-binding split barrel"/>
    <property type="match status" value="1"/>
</dbReference>
<keyword evidence="2" id="KW-1185">Reference proteome</keyword>
<sequence>MFRKMRRFKQALSEEECINVLVHQKRGVLSLIGEDGYPYGIPMDHYYDPKTHMLYFHGAKEGHKIDAIMKNNKVSYTVINDGVQEDPNDWPLTFHSVICFGRIEKVEDPQLIKDICIKLALKFADHKYAEDEFNKAQSRVQCLAVTIDHMSGKRVIEH</sequence>
<dbReference type="PANTHER" id="PTHR34071:SF2">
    <property type="entry name" value="FLAVIN-NUCLEOTIDE-BINDING PROTEIN"/>
    <property type="match status" value="1"/>
</dbReference>
<dbReference type="AlphaFoldDB" id="A0A3G9J7Y4"/>
<gene>
    <name evidence="1" type="ORF">SG0102_17000</name>
</gene>
<organism evidence="1 2">
    <name type="scientific">Intestinibaculum porci</name>
    <dbReference type="NCBI Taxonomy" id="2487118"/>
    <lineage>
        <taxon>Bacteria</taxon>
        <taxon>Bacillati</taxon>
        <taxon>Bacillota</taxon>
        <taxon>Erysipelotrichia</taxon>
        <taxon>Erysipelotrichales</taxon>
        <taxon>Erysipelotrichaceae</taxon>
        <taxon>Intestinibaculum</taxon>
    </lineage>
</organism>
<dbReference type="KEGG" id="ebm:SG0102_17000"/>
<accession>A0A3G9J7Y4</accession>
<dbReference type="OrthoDB" id="9794935at2"/>
<dbReference type="PANTHER" id="PTHR34071">
    <property type="entry name" value="5-NITROIMIDAZOLE ANTIBIOTICS RESISTANCE PROTEIN, NIMA-FAMILY-RELATED PROTEIN-RELATED"/>
    <property type="match status" value="1"/>
</dbReference>
<dbReference type="EMBL" id="AP019309">
    <property type="protein sequence ID" value="BBH26766.1"/>
    <property type="molecule type" value="Genomic_DNA"/>
</dbReference>
<evidence type="ECO:0000313" key="1">
    <source>
        <dbReference type="EMBL" id="BBH26766.1"/>
    </source>
</evidence>
<dbReference type="InterPro" id="IPR012349">
    <property type="entry name" value="Split_barrel_FMN-bd"/>
</dbReference>
<dbReference type="Gene3D" id="2.30.110.10">
    <property type="entry name" value="Electron Transport, Fmn-binding Protein, Chain A"/>
    <property type="match status" value="1"/>
</dbReference>
<dbReference type="Proteomes" id="UP000268059">
    <property type="component" value="Chromosome"/>
</dbReference>
<dbReference type="InterPro" id="IPR024747">
    <property type="entry name" value="Pyridox_Oxase-rel"/>
</dbReference>
<dbReference type="InParanoid" id="A0A3G9J7Y4"/>
<reference evidence="1 2" key="1">
    <citation type="submission" date="2018-11" db="EMBL/GenBank/DDBJ databases">
        <title>Novel Erysipelotrichaceae bacterium isolated from small intestine of a swine.</title>
        <authorList>
            <person name="Kim J.S."/>
            <person name="Choe H."/>
            <person name="Lee Y.R."/>
            <person name="Kim K.M."/>
            <person name="Park D.S."/>
        </authorList>
    </citation>
    <scope>NUCLEOTIDE SEQUENCE [LARGE SCALE GENOMIC DNA]</scope>
    <source>
        <strain evidence="1 2">SG0102</strain>
    </source>
</reference>